<evidence type="ECO:0000313" key="1">
    <source>
        <dbReference type="EMBL" id="SUN29181.1"/>
    </source>
</evidence>
<name>A0AB74H5B6_STRAG</name>
<organism evidence="1 2">
    <name type="scientific">Streptococcus agalactiae</name>
    <dbReference type="NCBI Taxonomy" id="1311"/>
    <lineage>
        <taxon>Bacteria</taxon>
        <taxon>Bacillati</taxon>
        <taxon>Bacillota</taxon>
        <taxon>Bacilli</taxon>
        <taxon>Lactobacillales</taxon>
        <taxon>Streptococcaceae</taxon>
        <taxon>Streptococcus</taxon>
    </lineage>
</organism>
<protein>
    <recommendedName>
        <fullName evidence="3">Phage protein</fullName>
    </recommendedName>
</protein>
<gene>
    <name evidence="1" type="ORF">NCTC9828_01457</name>
</gene>
<dbReference type="Proteomes" id="UP000255140">
    <property type="component" value="Unassembled WGS sequence"/>
</dbReference>
<dbReference type="AlphaFoldDB" id="A0AB74H5B6"/>
<evidence type="ECO:0000313" key="2">
    <source>
        <dbReference type="Proteomes" id="UP000255140"/>
    </source>
</evidence>
<dbReference type="RefSeq" id="WP_115356305.1">
    <property type="nucleotide sequence ID" value="NZ_UHEW01000005.1"/>
</dbReference>
<reference evidence="1 2" key="1">
    <citation type="submission" date="2018-06" db="EMBL/GenBank/DDBJ databases">
        <authorList>
            <consortium name="Pathogen Informatics"/>
            <person name="Doyle S."/>
        </authorList>
    </citation>
    <scope>NUCLEOTIDE SEQUENCE [LARGE SCALE GENOMIC DNA]</scope>
    <source>
        <strain evidence="1 2">NCTC9828</strain>
    </source>
</reference>
<sequence>MATRARIGLVTKNKTAKTIEVAYEGYPEYTGELLKKHFKSEKAIRELLQKGDIIQLEKALADIEHDDLQGQAQHHRFIGSLSQLTEDTMAEYIYLFQEGDNKWYCFEEGRLVTM</sequence>
<accession>A0AB74H5B6</accession>
<proteinExistence type="predicted"/>
<comment type="caution">
    <text evidence="1">The sequence shown here is derived from an EMBL/GenBank/DDBJ whole genome shotgun (WGS) entry which is preliminary data.</text>
</comment>
<evidence type="ECO:0008006" key="3">
    <source>
        <dbReference type="Google" id="ProtNLM"/>
    </source>
</evidence>
<dbReference type="EMBL" id="UHEW01000005">
    <property type="protein sequence ID" value="SUN29181.1"/>
    <property type="molecule type" value="Genomic_DNA"/>
</dbReference>